<organism evidence="2 3">
    <name type="scientific">Taxus chinensis</name>
    <name type="common">Chinese yew</name>
    <name type="synonym">Taxus wallichiana var. chinensis</name>
    <dbReference type="NCBI Taxonomy" id="29808"/>
    <lineage>
        <taxon>Eukaryota</taxon>
        <taxon>Viridiplantae</taxon>
        <taxon>Streptophyta</taxon>
        <taxon>Embryophyta</taxon>
        <taxon>Tracheophyta</taxon>
        <taxon>Spermatophyta</taxon>
        <taxon>Pinopsida</taxon>
        <taxon>Pinidae</taxon>
        <taxon>Conifers II</taxon>
        <taxon>Cupressales</taxon>
        <taxon>Taxaceae</taxon>
        <taxon>Taxus</taxon>
    </lineage>
</organism>
<feature type="non-terminal residue" evidence="2">
    <location>
        <position position="123"/>
    </location>
</feature>
<comment type="caution">
    <text evidence="2">The sequence shown here is derived from an EMBL/GenBank/DDBJ whole genome shotgun (WGS) entry which is preliminary data.</text>
</comment>
<dbReference type="PANTHER" id="PTHR23146:SF0">
    <property type="entry name" value="RNA POLYMERASE-ASSOCIATED PROTEIN LEO1"/>
    <property type="match status" value="1"/>
</dbReference>
<dbReference type="GO" id="GO:1990269">
    <property type="term" value="F:RNA polymerase II C-terminal domain phosphoserine binding"/>
    <property type="evidence" value="ECO:0007669"/>
    <property type="project" value="TreeGrafter"/>
</dbReference>
<dbReference type="GO" id="GO:0016593">
    <property type="term" value="C:Cdc73/Paf1 complex"/>
    <property type="evidence" value="ECO:0007669"/>
    <property type="project" value="InterPro"/>
</dbReference>
<protein>
    <submittedName>
        <fullName evidence="2">Uncharacterized protein</fullName>
    </submittedName>
</protein>
<keyword evidence="3" id="KW-1185">Reference proteome</keyword>
<dbReference type="Proteomes" id="UP000824469">
    <property type="component" value="Unassembled WGS sequence"/>
</dbReference>
<evidence type="ECO:0000256" key="1">
    <source>
        <dbReference type="SAM" id="MobiDB-lite"/>
    </source>
</evidence>
<reference evidence="2 3" key="1">
    <citation type="journal article" date="2021" name="Nat. Plants">
        <title>The Taxus genome provides insights into paclitaxel biosynthesis.</title>
        <authorList>
            <person name="Xiong X."/>
            <person name="Gou J."/>
            <person name="Liao Q."/>
            <person name="Li Y."/>
            <person name="Zhou Q."/>
            <person name="Bi G."/>
            <person name="Li C."/>
            <person name="Du R."/>
            <person name="Wang X."/>
            <person name="Sun T."/>
            <person name="Guo L."/>
            <person name="Liang H."/>
            <person name="Lu P."/>
            <person name="Wu Y."/>
            <person name="Zhang Z."/>
            <person name="Ro D.K."/>
            <person name="Shang Y."/>
            <person name="Huang S."/>
            <person name="Yan J."/>
        </authorList>
    </citation>
    <scope>NUCLEOTIDE SEQUENCE [LARGE SCALE GENOMIC DNA]</scope>
    <source>
        <strain evidence="2">Ta-2019</strain>
    </source>
</reference>
<dbReference type="GO" id="GO:0006368">
    <property type="term" value="P:transcription elongation by RNA polymerase II"/>
    <property type="evidence" value="ECO:0007669"/>
    <property type="project" value="InterPro"/>
</dbReference>
<evidence type="ECO:0000313" key="3">
    <source>
        <dbReference type="Proteomes" id="UP000824469"/>
    </source>
</evidence>
<dbReference type="EMBL" id="JAHRHJ020000003">
    <property type="protein sequence ID" value="KAH9321694.1"/>
    <property type="molecule type" value="Genomic_DNA"/>
</dbReference>
<dbReference type="PANTHER" id="PTHR23146">
    <property type="entry name" value="LEO1 PROTEIN"/>
    <property type="match status" value="1"/>
</dbReference>
<sequence>MPLCRRHAASTSASEGSGEHKVLEDGDEEVEQVRESSEQGDGHNVLHSTENMHDVFGDSDEEEPQEYAGHPDKINIVRVSNIMGIEPNPFDPKSFVEEAVFITDESRAKKCIRLEDNVVRLRE</sequence>
<name>A0AA38LEN2_TAXCH</name>
<accession>A0AA38LEN2</accession>
<dbReference type="InterPro" id="IPR007149">
    <property type="entry name" value="Leo1"/>
</dbReference>
<gene>
    <name evidence="2" type="ORF">KI387_016333</name>
</gene>
<evidence type="ECO:0000313" key="2">
    <source>
        <dbReference type="EMBL" id="KAH9321694.1"/>
    </source>
</evidence>
<dbReference type="AlphaFoldDB" id="A0AA38LEN2"/>
<feature type="region of interest" description="Disordered" evidence="1">
    <location>
        <begin position="1"/>
        <end position="71"/>
    </location>
</feature>
<feature type="compositionally biased region" description="Basic and acidic residues" evidence="1">
    <location>
        <begin position="31"/>
        <end position="41"/>
    </location>
</feature>
<proteinExistence type="predicted"/>
<dbReference type="GO" id="GO:0032968">
    <property type="term" value="P:positive regulation of transcription elongation by RNA polymerase II"/>
    <property type="evidence" value="ECO:0007669"/>
    <property type="project" value="TreeGrafter"/>
</dbReference>